<dbReference type="AlphaFoldDB" id="A0A285V1L6"/>
<reference evidence="2" key="1">
    <citation type="submission" date="2017-08" db="EMBL/GenBank/DDBJ databases">
        <authorList>
            <person name="Varghese N."/>
            <person name="Submissions S."/>
        </authorList>
    </citation>
    <scope>NUCLEOTIDE SEQUENCE [LARGE SCALE GENOMIC DNA]</scope>
    <source>
        <strain evidence="2">DSM 4725</strain>
    </source>
</reference>
<dbReference type="EMBL" id="OBQI01000001">
    <property type="protein sequence ID" value="SOC47817.1"/>
    <property type="molecule type" value="Genomic_DNA"/>
</dbReference>
<dbReference type="Proteomes" id="UP000219435">
    <property type="component" value="Unassembled WGS sequence"/>
</dbReference>
<sequence length="135" mass="14995">MLTLPAPATGQPRTGNDAPRFATVRVLFPSPRERFQDPTAVLADVHTVRRMSNSKGAAAPLHKPRHLVWLTIADVLNDLGIDRGSFDKWRKRGVGPRMKLLPNRTWRIRGDWYDAWLANLPGENSDYDGGAAVAA</sequence>
<proteinExistence type="predicted"/>
<evidence type="ECO:0000313" key="2">
    <source>
        <dbReference type="Proteomes" id="UP000219435"/>
    </source>
</evidence>
<organism evidence="1 2">
    <name type="scientific">Blastococcus aggregatus</name>
    <dbReference type="NCBI Taxonomy" id="38502"/>
    <lineage>
        <taxon>Bacteria</taxon>
        <taxon>Bacillati</taxon>
        <taxon>Actinomycetota</taxon>
        <taxon>Actinomycetes</taxon>
        <taxon>Geodermatophilales</taxon>
        <taxon>Geodermatophilaceae</taxon>
        <taxon>Blastococcus</taxon>
    </lineage>
</organism>
<name>A0A285V1L6_9ACTN</name>
<gene>
    <name evidence="1" type="ORF">SAMN05660748_1056</name>
</gene>
<evidence type="ECO:0008006" key="3">
    <source>
        <dbReference type="Google" id="ProtNLM"/>
    </source>
</evidence>
<accession>A0A285V1L6</accession>
<evidence type="ECO:0000313" key="1">
    <source>
        <dbReference type="EMBL" id="SOC47817.1"/>
    </source>
</evidence>
<keyword evidence="2" id="KW-1185">Reference proteome</keyword>
<protein>
    <recommendedName>
        <fullName evidence="3">Transcriptional regulator, AlpA family</fullName>
    </recommendedName>
</protein>